<name>A0A6C2YQP8_9BACT</name>
<keyword evidence="2" id="KW-1185">Reference proteome</keyword>
<dbReference type="InterPro" id="IPR038666">
    <property type="entry name" value="SSP1_head-tail_sf"/>
</dbReference>
<dbReference type="EMBL" id="LR593887">
    <property type="protein sequence ID" value="VTS05307.1"/>
    <property type="molecule type" value="Genomic_DNA"/>
</dbReference>
<gene>
    <name evidence="1" type="ORF">GMBLW1_52230</name>
</gene>
<sequence length="113" mass="12479">MNFSHLLNQTMTPQRLQSTRDAAGGASQTWTNLGQAIPCRIEDASSDVVERFAMQSLTVTHRIFSRFTGLLAGDRISAEGRFFLAHAIQVRRAIGAMSEFTVIIAEEVRNANP</sequence>
<dbReference type="Pfam" id="PF05521">
    <property type="entry name" value="Phage_HCP"/>
    <property type="match status" value="1"/>
</dbReference>
<accession>A0A6C2YQP8</accession>
<dbReference type="Proteomes" id="UP000464378">
    <property type="component" value="Chromosome"/>
</dbReference>
<reference evidence="1" key="1">
    <citation type="submission" date="2019-04" db="EMBL/GenBank/DDBJ databases">
        <authorList>
            <consortium name="Science for Life Laboratories"/>
        </authorList>
    </citation>
    <scope>NUCLEOTIDE SEQUENCE</scope>
    <source>
        <strain evidence="1">MBLW1</strain>
    </source>
</reference>
<dbReference type="KEGG" id="tim:GMBLW1_52230"/>
<dbReference type="AlphaFoldDB" id="A0A6C2YQP8"/>
<evidence type="ECO:0008006" key="3">
    <source>
        <dbReference type="Google" id="ProtNLM"/>
    </source>
</evidence>
<evidence type="ECO:0000313" key="1">
    <source>
        <dbReference type="EMBL" id="VIP03970.1"/>
    </source>
</evidence>
<dbReference type="InterPro" id="IPR008767">
    <property type="entry name" value="Phage_SPP1_head-tail_adaptor"/>
</dbReference>
<dbReference type="RefSeq" id="WP_162659113.1">
    <property type="nucleotide sequence ID" value="NZ_LR593887.1"/>
</dbReference>
<dbReference type="EMBL" id="LR586016">
    <property type="protein sequence ID" value="VIP03970.1"/>
    <property type="molecule type" value="Genomic_DNA"/>
</dbReference>
<proteinExistence type="predicted"/>
<protein>
    <recommendedName>
        <fullName evidence="3">Phage head-tail adaptor</fullName>
    </recommendedName>
</protein>
<evidence type="ECO:0000313" key="2">
    <source>
        <dbReference type="Proteomes" id="UP000464378"/>
    </source>
</evidence>
<organism evidence="1">
    <name type="scientific">Tuwongella immobilis</name>
    <dbReference type="NCBI Taxonomy" id="692036"/>
    <lineage>
        <taxon>Bacteria</taxon>
        <taxon>Pseudomonadati</taxon>
        <taxon>Planctomycetota</taxon>
        <taxon>Planctomycetia</taxon>
        <taxon>Gemmatales</taxon>
        <taxon>Gemmataceae</taxon>
        <taxon>Tuwongella</taxon>
    </lineage>
</organism>
<dbReference type="InParanoid" id="A0A6C2YQP8"/>
<dbReference type="Gene3D" id="2.40.10.270">
    <property type="entry name" value="Bacteriophage SPP1 head-tail adaptor protein"/>
    <property type="match status" value="1"/>
</dbReference>